<dbReference type="SUPFAM" id="SSF52540">
    <property type="entry name" value="P-loop containing nucleoside triphosphate hydrolases"/>
    <property type="match status" value="1"/>
</dbReference>
<feature type="transmembrane region" description="Helical" evidence="9">
    <location>
        <begin position="264"/>
        <end position="282"/>
    </location>
</feature>
<dbReference type="AlphaFoldDB" id="A0A934WT98"/>
<feature type="domain" description="ABC transmembrane type-1" evidence="11">
    <location>
        <begin position="34"/>
        <end position="320"/>
    </location>
</feature>
<evidence type="ECO:0000259" key="10">
    <source>
        <dbReference type="PROSITE" id="PS50893"/>
    </source>
</evidence>
<dbReference type="InterPro" id="IPR039421">
    <property type="entry name" value="Type_1_exporter"/>
</dbReference>
<keyword evidence="5" id="KW-0547">Nucleotide-binding</keyword>
<dbReference type="Pfam" id="PF00664">
    <property type="entry name" value="ABC_membrane"/>
    <property type="match status" value="1"/>
</dbReference>
<dbReference type="GO" id="GO:0005524">
    <property type="term" value="F:ATP binding"/>
    <property type="evidence" value="ECO:0007669"/>
    <property type="project" value="UniProtKB-KW"/>
</dbReference>
<keyword evidence="13" id="KW-1185">Reference proteome</keyword>
<evidence type="ECO:0000256" key="9">
    <source>
        <dbReference type="SAM" id="Phobius"/>
    </source>
</evidence>
<dbReference type="InterPro" id="IPR003439">
    <property type="entry name" value="ABC_transporter-like_ATP-bd"/>
</dbReference>
<dbReference type="FunFam" id="1.20.1560.10:FF:000011">
    <property type="entry name" value="Multidrug ABC transporter ATP-binding protein"/>
    <property type="match status" value="1"/>
</dbReference>
<dbReference type="PANTHER" id="PTHR43394:SF1">
    <property type="entry name" value="ATP-BINDING CASSETTE SUB-FAMILY B MEMBER 10, MITOCHONDRIAL"/>
    <property type="match status" value="1"/>
</dbReference>
<evidence type="ECO:0000256" key="5">
    <source>
        <dbReference type="ARBA" id="ARBA00022741"/>
    </source>
</evidence>
<evidence type="ECO:0000256" key="7">
    <source>
        <dbReference type="ARBA" id="ARBA00022989"/>
    </source>
</evidence>
<name>A0A934WT98_9FIRM</name>
<keyword evidence="7 9" id="KW-1133">Transmembrane helix</keyword>
<evidence type="ECO:0000313" key="12">
    <source>
        <dbReference type="EMBL" id="MBK6089542.1"/>
    </source>
</evidence>
<dbReference type="InterPro" id="IPR027417">
    <property type="entry name" value="P-loop_NTPase"/>
</dbReference>
<comment type="caution">
    <text evidence="12">The sequence shown here is derived from an EMBL/GenBank/DDBJ whole genome shotgun (WGS) entry which is preliminary data.</text>
</comment>
<dbReference type="PROSITE" id="PS50929">
    <property type="entry name" value="ABC_TM1F"/>
    <property type="match status" value="1"/>
</dbReference>
<sequence length="593" mass="66219">MGGPRGVVTERSDNFGEAWKKTLGYAKPQLPAIIVAMTCAVIGTIISLIGPGQIQKITDLITQGITGHIDLDAVTATCTFLLILYAVSWLMNFVQHFIMATVAPTISRRMRTDITEKTNRLPLSFFDSTSFGDILSRITNDIDTIERTLNLSIAQFITSIALFIGSAVMMFVTNWILALTAIVASVLGFFLMSVIMKRSQLHFNRQQRHLGAINGHVEEIYAGHNIVKAYNYEKESKEEFSRINRHLRDSVFKSTALSGVMQPLMTFIGNLGYVAVFIVGALLVRGDMISYGVIIAFTIYVRLFTQPLQQLAQSFTNMQSTAAAAERVFEYLDEEELSDESNKTRTLDKVKGDVRFEHVRFGYNPDRIIIKDFSVDIKAGQKVAIVGPTGAGKTTIVNLLMRFYELNAGRIFIDDVPIDELTRENVHELFCMVLQDTWLFEGTVRENLVYSKENVTDEELDRACKAVGIYHFIHTLPHGYDTILDDKSSLSAGQKQQLTIARAMIENAPLLILDEATSSVDTRTERIIQKAMDGLTEGRTSFVIAHRLSTIKNSDLILVLKDGDIIGSGTHEELLKEGGFYADLYNSQFEQSA</sequence>
<dbReference type="InterPro" id="IPR003593">
    <property type="entry name" value="AAA+_ATPase"/>
</dbReference>
<evidence type="ECO:0000256" key="8">
    <source>
        <dbReference type="ARBA" id="ARBA00023136"/>
    </source>
</evidence>
<feature type="transmembrane region" description="Helical" evidence="9">
    <location>
        <begin position="175"/>
        <end position="196"/>
    </location>
</feature>
<evidence type="ECO:0000256" key="2">
    <source>
        <dbReference type="ARBA" id="ARBA00022448"/>
    </source>
</evidence>
<feature type="transmembrane region" description="Helical" evidence="9">
    <location>
        <begin position="149"/>
        <end position="169"/>
    </location>
</feature>
<dbReference type="CDD" id="cd18547">
    <property type="entry name" value="ABC_6TM_Tm288_like"/>
    <property type="match status" value="1"/>
</dbReference>
<dbReference type="PROSITE" id="PS50893">
    <property type="entry name" value="ABC_TRANSPORTER_2"/>
    <property type="match status" value="1"/>
</dbReference>
<dbReference type="CDD" id="cd03254">
    <property type="entry name" value="ABCC_Glucan_exporter_like"/>
    <property type="match status" value="1"/>
</dbReference>
<dbReference type="EMBL" id="JAEQMG010000142">
    <property type="protein sequence ID" value="MBK6089542.1"/>
    <property type="molecule type" value="Genomic_DNA"/>
</dbReference>
<feature type="transmembrane region" description="Helical" evidence="9">
    <location>
        <begin position="30"/>
        <end position="50"/>
    </location>
</feature>
<protein>
    <submittedName>
        <fullName evidence="12">ABC transporter ATP-binding protein</fullName>
    </submittedName>
</protein>
<evidence type="ECO:0000256" key="6">
    <source>
        <dbReference type="ARBA" id="ARBA00022840"/>
    </source>
</evidence>
<evidence type="ECO:0000259" key="11">
    <source>
        <dbReference type="PROSITE" id="PS50929"/>
    </source>
</evidence>
<keyword evidence="3" id="KW-1003">Cell membrane</keyword>
<dbReference type="GO" id="GO:0016887">
    <property type="term" value="F:ATP hydrolysis activity"/>
    <property type="evidence" value="ECO:0007669"/>
    <property type="project" value="InterPro"/>
</dbReference>
<proteinExistence type="predicted"/>
<keyword evidence="6 12" id="KW-0067">ATP-binding</keyword>
<organism evidence="12 13">
    <name type="scientific">Ruminococcus difficilis</name>
    <dbReference type="NCBI Taxonomy" id="2763069"/>
    <lineage>
        <taxon>Bacteria</taxon>
        <taxon>Bacillati</taxon>
        <taxon>Bacillota</taxon>
        <taxon>Clostridia</taxon>
        <taxon>Eubacteriales</taxon>
        <taxon>Oscillospiraceae</taxon>
        <taxon>Ruminococcus</taxon>
    </lineage>
</organism>
<dbReference type="Gene3D" id="3.40.50.300">
    <property type="entry name" value="P-loop containing nucleotide triphosphate hydrolases"/>
    <property type="match status" value="1"/>
</dbReference>
<dbReference type="FunFam" id="3.40.50.300:FF:000287">
    <property type="entry name" value="Multidrug ABC transporter ATP-binding protein"/>
    <property type="match status" value="1"/>
</dbReference>
<evidence type="ECO:0000256" key="4">
    <source>
        <dbReference type="ARBA" id="ARBA00022692"/>
    </source>
</evidence>
<dbReference type="InterPro" id="IPR036640">
    <property type="entry name" value="ABC1_TM_sf"/>
</dbReference>
<dbReference type="SUPFAM" id="SSF90123">
    <property type="entry name" value="ABC transporter transmembrane region"/>
    <property type="match status" value="1"/>
</dbReference>
<dbReference type="Pfam" id="PF00005">
    <property type="entry name" value="ABC_tran"/>
    <property type="match status" value="1"/>
</dbReference>
<feature type="transmembrane region" description="Helical" evidence="9">
    <location>
        <begin position="80"/>
        <end position="102"/>
    </location>
</feature>
<comment type="subcellular location">
    <subcellularLocation>
        <location evidence="1">Cell membrane</location>
        <topology evidence="1">Multi-pass membrane protein</topology>
    </subcellularLocation>
</comment>
<dbReference type="GO" id="GO:0005886">
    <property type="term" value="C:plasma membrane"/>
    <property type="evidence" value="ECO:0007669"/>
    <property type="project" value="UniProtKB-SubCell"/>
</dbReference>
<evidence type="ECO:0000313" key="13">
    <source>
        <dbReference type="Proteomes" id="UP000633365"/>
    </source>
</evidence>
<dbReference type="SMART" id="SM00382">
    <property type="entry name" value="AAA"/>
    <property type="match status" value="1"/>
</dbReference>
<gene>
    <name evidence="12" type="ORF">JKK62_12980</name>
</gene>
<accession>A0A934WT98</accession>
<dbReference type="PANTHER" id="PTHR43394">
    <property type="entry name" value="ATP-DEPENDENT PERMEASE MDL1, MITOCHONDRIAL"/>
    <property type="match status" value="1"/>
</dbReference>
<feature type="domain" description="ABC transporter" evidence="10">
    <location>
        <begin position="354"/>
        <end position="587"/>
    </location>
</feature>
<evidence type="ECO:0000256" key="1">
    <source>
        <dbReference type="ARBA" id="ARBA00004651"/>
    </source>
</evidence>
<evidence type="ECO:0000256" key="3">
    <source>
        <dbReference type="ARBA" id="ARBA00022475"/>
    </source>
</evidence>
<dbReference type="Gene3D" id="1.20.1560.10">
    <property type="entry name" value="ABC transporter type 1, transmembrane domain"/>
    <property type="match status" value="1"/>
</dbReference>
<dbReference type="InterPro" id="IPR011527">
    <property type="entry name" value="ABC1_TM_dom"/>
</dbReference>
<keyword evidence="4 9" id="KW-0812">Transmembrane</keyword>
<keyword evidence="8 9" id="KW-0472">Membrane</keyword>
<keyword evidence="2" id="KW-0813">Transport</keyword>
<reference evidence="12" key="1">
    <citation type="submission" date="2021-01" db="EMBL/GenBank/DDBJ databases">
        <title>Genome public.</title>
        <authorList>
            <person name="Liu C."/>
            <person name="Sun Q."/>
        </authorList>
    </citation>
    <scope>NUCLEOTIDE SEQUENCE</scope>
    <source>
        <strain evidence="12">M6</strain>
    </source>
</reference>
<dbReference type="Proteomes" id="UP000633365">
    <property type="component" value="Unassembled WGS sequence"/>
</dbReference>
<dbReference type="GO" id="GO:0015421">
    <property type="term" value="F:ABC-type oligopeptide transporter activity"/>
    <property type="evidence" value="ECO:0007669"/>
    <property type="project" value="TreeGrafter"/>
</dbReference>